<dbReference type="Proteomes" id="UP000051679">
    <property type="component" value="Unassembled WGS sequence"/>
</dbReference>
<dbReference type="EMBL" id="AYYO01000024">
    <property type="protein sequence ID" value="KRM55263.1"/>
    <property type="molecule type" value="Genomic_DNA"/>
</dbReference>
<reference evidence="1 2" key="1">
    <citation type="journal article" date="2015" name="Genome Announc.">
        <title>Expanding the biotechnology potential of lactobacilli through comparative genomics of 213 strains and associated genera.</title>
        <authorList>
            <person name="Sun Z."/>
            <person name="Harris H.M."/>
            <person name="McCann A."/>
            <person name="Guo C."/>
            <person name="Argimon S."/>
            <person name="Zhang W."/>
            <person name="Yang X."/>
            <person name="Jeffery I.B."/>
            <person name="Cooney J.C."/>
            <person name="Kagawa T.F."/>
            <person name="Liu W."/>
            <person name="Song Y."/>
            <person name="Salvetti E."/>
            <person name="Wrobel A."/>
            <person name="Rasinkangas P."/>
            <person name="Parkhill J."/>
            <person name="Rea M.C."/>
            <person name="O'Sullivan O."/>
            <person name="Ritari J."/>
            <person name="Douillard F.P."/>
            <person name="Paul Ross R."/>
            <person name="Yang R."/>
            <person name="Briner A.E."/>
            <person name="Felis G.E."/>
            <person name="de Vos W.M."/>
            <person name="Barrangou R."/>
            <person name="Klaenhammer T.R."/>
            <person name="Caufield P.W."/>
            <person name="Cui Y."/>
            <person name="Zhang H."/>
            <person name="O'Toole P.W."/>
        </authorList>
    </citation>
    <scope>NUCLEOTIDE SEQUENCE [LARGE SCALE GENOMIC DNA]</scope>
    <source>
        <strain evidence="1 2">DSM 20505</strain>
    </source>
</reference>
<evidence type="ECO:0000313" key="1">
    <source>
        <dbReference type="EMBL" id="KRM55263.1"/>
    </source>
</evidence>
<name>A0A0R1ZL59_9LACO</name>
<accession>A0A0R1ZL59</accession>
<protein>
    <submittedName>
        <fullName evidence="1">Uncharacterized protein</fullName>
    </submittedName>
</protein>
<organism evidence="1 2">
    <name type="scientific">Lacticaseibacillus sharpeae JCM 1186 = DSM 20505</name>
    <dbReference type="NCBI Taxonomy" id="1291052"/>
    <lineage>
        <taxon>Bacteria</taxon>
        <taxon>Bacillati</taxon>
        <taxon>Bacillota</taxon>
        <taxon>Bacilli</taxon>
        <taxon>Lactobacillales</taxon>
        <taxon>Lactobacillaceae</taxon>
        <taxon>Lacticaseibacillus</taxon>
    </lineage>
</organism>
<proteinExistence type="predicted"/>
<gene>
    <name evidence="1" type="ORF">FC18_GL001424</name>
</gene>
<comment type="caution">
    <text evidence="1">The sequence shown here is derived from an EMBL/GenBank/DDBJ whole genome shotgun (WGS) entry which is preliminary data.</text>
</comment>
<dbReference type="AlphaFoldDB" id="A0A0R1ZL59"/>
<keyword evidence="2" id="KW-1185">Reference proteome</keyword>
<sequence length="130" mass="15003">MNTETKVPDIVVVKKGKATRYTSVSQNKINNRYSDEGEQIDVEPLDNAPSLGELSKMSTEQIIAKYKKLDKEAFANYKGTILKQEIQYVNKVARLSRNDVYYYKYKKIPYAKTEADFIIKLATRDQVLLK</sequence>
<evidence type="ECO:0000313" key="2">
    <source>
        <dbReference type="Proteomes" id="UP000051679"/>
    </source>
</evidence>
<dbReference type="PATRIC" id="fig|1291052.5.peg.1442"/>